<dbReference type="AlphaFoldDB" id="A0A9D4WTP8"/>
<accession>A0A9D4WTP8</accession>
<evidence type="ECO:0000313" key="2">
    <source>
        <dbReference type="EMBL" id="KAI5407550.1"/>
    </source>
</evidence>
<feature type="domain" description="MHD" evidence="1">
    <location>
        <begin position="102"/>
        <end position="160"/>
    </location>
</feature>
<dbReference type="InterPro" id="IPR036168">
    <property type="entry name" value="AP2_Mu_C_sf"/>
</dbReference>
<dbReference type="Gene3D" id="2.60.40.1170">
    <property type="entry name" value="Mu homology domain, subdomain B"/>
    <property type="match status" value="1"/>
</dbReference>
<dbReference type="InterPro" id="IPR050431">
    <property type="entry name" value="Adaptor_comp_med_subunit"/>
</dbReference>
<dbReference type="EMBL" id="JAMSHJ010000005">
    <property type="protein sequence ID" value="KAI5407550.1"/>
    <property type="molecule type" value="Genomic_DNA"/>
</dbReference>
<dbReference type="Pfam" id="PF00928">
    <property type="entry name" value="Adap_comp_sub"/>
    <property type="match status" value="1"/>
</dbReference>
<proteinExistence type="predicted"/>
<dbReference type="Proteomes" id="UP001058974">
    <property type="component" value="Chromosome 5"/>
</dbReference>
<evidence type="ECO:0000259" key="1">
    <source>
        <dbReference type="PROSITE" id="PS51072"/>
    </source>
</evidence>
<dbReference type="PROSITE" id="PS51072">
    <property type="entry name" value="MHD"/>
    <property type="match status" value="1"/>
</dbReference>
<evidence type="ECO:0000313" key="3">
    <source>
        <dbReference type="Proteomes" id="UP001058974"/>
    </source>
</evidence>
<dbReference type="InterPro" id="IPR003854">
    <property type="entry name" value="GASA"/>
</dbReference>
<dbReference type="InterPro" id="IPR028565">
    <property type="entry name" value="MHD"/>
</dbReference>
<gene>
    <name evidence="2" type="ORF">KIW84_053704</name>
</gene>
<sequence length="160" mass="17828">MEKEDEEELQLPNELLTVRDGNRRLMQDIDCGGLCGSRCDIHSKPNLCNRSRGTCCVRCKCVPPGTSDAPWSHFHFMHGSKRMPGTTITKSVVTNKPGGRKRDEIFVDVIEKISVTFNSSGYILTSEIDGTIQMKSYLTGNLEIPTASLFRQAAFVKCNL</sequence>
<comment type="caution">
    <text evidence="2">The sequence shown here is derived from an EMBL/GenBank/DDBJ whole genome shotgun (WGS) entry which is preliminary data.</text>
</comment>
<protein>
    <recommendedName>
        <fullName evidence="1">MHD domain-containing protein</fullName>
    </recommendedName>
</protein>
<dbReference type="PANTHER" id="PTHR10529">
    <property type="entry name" value="AP COMPLEX SUBUNIT MU"/>
    <property type="match status" value="1"/>
</dbReference>
<dbReference type="Gramene" id="Psat05G0370400-T1">
    <property type="protein sequence ID" value="KAI5407550.1"/>
    <property type="gene ID" value="KIW84_053704"/>
</dbReference>
<reference evidence="2 3" key="1">
    <citation type="journal article" date="2022" name="Nat. Genet.">
        <title>Improved pea reference genome and pan-genome highlight genomic features and evolutionary characteristics.</title>
        <authorList>
            <person name="Yang T."/>
            <person name="Liu R."/>
            <person name="Luo Y."/>
            <person name="Hu S."/>
            <person name="Wang D."/>
            <person name="Wang C."/>
            <person name="Pandey M.K."/>
            <person name="Ge S."/>
            <person name="Xu Q."/>
            <person name="Li N."/>
            <person name="Li G."/>
            <person name="Huang Y."/>
            <person name="Saxena R.K."/>
            <person name="Ji Y."/>
            <person name="Li M."/>
            <person name="Yan X."/>
            <person name="He Y."/>
            <person name="Liu Y."/>
            <person name="Wang X."/>
            <person name="Xiang C."/>
            <person name="Varshney R.K."/>
            <person name="Ding H."/>
            <person name="Gao S."/>
            <person name="Zong X."/>
        </authorList>
    </citation>
    <scope>NUCLEOTIDE SEQUENCE [LARGE SCALE GENOMIC DNA]</scope>
    <source>
        <strain evidence="2 3">cv. Zhongwan 6</strain>
    </source>
</reference>
<dbReference type="SUPFAM" id="SSF49447">
    <property type="entry name" value="Second domain of Mu2 adaptin subunit (ap50) of ap2 adaptor"/>
    <property type="match status" value="1"/>
</dbReference>
<dbReference type="Pfam" id="PF02704">
    <property type="entry name" value="GASA"/>
    <property type="match status" value="1"/>
</dbReference>
<keyword evidence="3" id="KW-1185">Reference proteome</keyword>
<name>A0A9D4WTP8_PEA</name>
<organism evidence="2 3">
    <name type="scientific">Pisum sativum</name>
    <name type="common">Garden pea</name>
    <name type="synonym">Lathyrus oleraceus</name>
    <dbReference type="NCBI Taxonomy" id="3888"/>
    <lineage>
        <taxon>Eukaryota</taxon>
        <taxon>Viridiplantae</taxon>
        <taxon>Streptophyta</taxon>
        <taxon>Embryophyta</taxon>
        <taxon>Tracheophyta</taxon>
        <taxon>Spermatophyta</taxon>
        <taxon>Magnoliopsida</taxon>
        <taxon>eudicotyledons</taxon>
        <taxon>Gunneridae</taxon>
        <taxon>Pentapetalae</taxon>
        <taxon>rosids</taxon>
        <taxon>fabids</taxon>
        <taxon>Fabales</taxon>
        <taxon>Fabaceae</taxon>
        <taxon>Papilionoideae</taxon>
        <taxon>50 kb inversion clade</taxon>
        <taxon>NPAAA clade</taxon>
        <taxon>Hologalegina</taxon>
        <taxon>IRL clade</taxon>
        <taxon>Fabeae</taxon>
        <taxon>Lathyrus</taxon>
    </lineage>
</organism>